<gene>
    <name evidence="2" type="ORF">ET33_03510</name>
</gene>
<dbReference type="GO" id="GO:0003677">
    <property type="term" value="F:DNA binding"/>
    <property type="evidence" value="ECO:0007669"/>
    <property type="project" value="InterPro"/>
</dbReference>
<dbReference type="SUPFAM" id="SSF47413">
    <property type="entry name" value="lambda repressor-like DNA-binding domains"/>
    <property type="match status" value="1"/>
</dbReference>
<dbReference type="InterPro" id="IPR001387">
    <property type="entry name" value="Cro/C1-type_HTH"/>
</dbReference>
<dbReference type="PROSITE" id="PS50943">
    <property type="entry name" value="HTH_CROC1"/>
    <property type="match status" value="1"/>
</dbReference>
<dbReference type="InterPro" id="IPR010982">
    <property type="entry name" value="Lambda_DNA-bd_dom_sf"/>
</dbReference>
<dbReference type="Pfam" id="PF01381">
    <property type="entry name" value="HTH_3"/>
    <property type="match status" value="1"/>
</dbReference>
<evidence type="ECO:0000259" key="1">
    <source>
        <dbReference type="PROSITE" id="PS50943"/>
    </source>
</evidence>
<evidence type="ECO:0000313" key="3">
    <source>
        <dbReference type="Proteomes" id="UP000028123"/>
    </source>
</evidence>
<dbReference type="Proteomes" id="UP000028123">
    <property type="component" value="Unassembled WGS sequence"/>
</dbReference>
<reference evidence="2 3" key="1">
    <citation type="submission" date="2014-06" db="EMBL/GenBank/DDBJ databases">
        <title>Draft genome sequence of Paenibacillus sp. MSt1.</title>
        <authorList>
            <person name="Aw Y.K."/>
            <person name="Ong K.S."/>
            <person name="Gan H.M."/>
            <person name="Lee S.M."/>
        </authorList>
    </citation>
    <scope>NUCLEOTIDE SEQUENCE [LARGE SCALE GENOMIC DNA]</scope>
    <source>
        <strain evidence="2 3">MSt1</strain>
    </source>
</reference>
<dbReference type="eggNOG" id="COG1396">
    <property type="taxonomic scope" value="Bacteria"/>
</dbReference>
<sequence>MGQPIPDFGKFLEGLRGSMSLREAARKSGLSHAYIRDLELERNRSTNDKITPSPDTLQKLSAAYGYPYTDLMIKAGHLMSSHVASSFAPKQNEDMDLSNVYFIEIGMKEITYYQKGATITRSIESLLDFSSFLDRLEENDFKKMDTDLYVNFNHIRKYDERHGRLYFNENGEGPHVTISAIRQRKYHEQLLRKVAINTKKSLEFSFSKSGKSAAFSTAEKNV</sequence>
<accession>A0A081P515</accession>
<dbReference type="EMBL" id="JNVM01000010">
    <property type="protein sequence ID" value="KEQ25788.1"/>
    <property type="molecule type" value="Genomic_DNA"/>
</dbReference>
<keyword evidence="3" id="KW-1185">Reference proteome</keyword>
<comment type="caution">
    <text evidence="2">The sequence shown here is derived from an EMBL/GenBank/DDBJ whole genome shotgun (WGS) entry which is preliminary data.</text>
</comment>
<dbReference type="OrthoDB" id="2080915at2"/>
<feature type="domain" description="HTH cro/C1-type" evidence="1">
    <location>
        <begin position="19"/>
        <end position="71"/>
    </location>
</feature>
<proteinExistence type="predicted"/>
<dbReference type="CDD" id="cd00093">
    <property type="entry name" value="HTH_XRE"/>
    <property type="match status" value="1"/>
</dbReference>
<dbReference type="Gene3D" id="1.10.260.40">
    <property type="entry name" value="lambda repressor-like DNA-binding domains"/>
    <property type="match status" value="1"/>
</dbReference>
<dbReference type="AlphaFoldDB" id="A0A081P515"/>
<evidence type="ECO:0000313" key="2">
    <source>
        <dbReference type="EMBL" id="KEQ25788.1"/>
    </source>
</evidence>
<organism evidence="2 3">
    <name type="scientific">Paenibacillus tyrfis</name>
    <dbReference type="NCBI Taxonomy" id="1501230"/>
    <lineage>
        <taxon>Bacteria</taxon>
        <taxon>Bacillati</taxon>
        <taxon>Bacillota</taxon>
        <taxon>Bacilli</taxon>
        <taxon>Bacillales</taxon>
        <taxon>Paenibacillaceae</taxon>
        <taxon>Paenibacillus</taxon>
    </lineage>
</organism>
<protein>
    <submittedName>
        <fullName evidence="2">XRE family transcriptional regulator</fullName>
    </submittedName>
</protein>
<dbReference type="Gene3D" id="2.40.50.1020">
    <property type="entry name" value="LytTr DNA-binding domain"/>
    <property type="match status" value="1"/>
</dbReference>
<dbReference type="SMART" id="SM00530">
    <property type="entry name" value="HTH_XRE"/>
    <property type="match status" value="1"/>
</dbReference>
<name>A0A081P515_9BACL</name>